<keyword evidence="3" id="KW-1185">Reference proteome</keyword>
<name>A0A4Y3RT24_9ACTN</name>
<feature type="compositionally biased region" description="Basic and acidic residues" evidence="1">
    <location>
        <begin position="1"/>
        <end position="20"/>
    </location>
</feature>
<protein>
    <submittedName>
        <fullName evidence="2">Uncharacterized protein</fullName>
    </submittedName>
</protein>
<reference evidence="2 3" key="1">
    <citation type="submission" date="2019-06" db="EMBL/GenBank/DDBJ databases">
        <title>Whole genome shotgun sequence of Streptomyces gardneri NBRC 12865.</title>
        <authorList>
            <person name="Hosoyama A."/>
            <person name="Uohara A."/>
            <person name="Ohji S."/>
            <person name="Ichikawa N."/>
        </authorList>
    </citation>
    <scope>NUCLEOTIDE SEQUENCE [LARGE SCALE GENOMIC DNA]</scope>
    <source>
        <strain evidence="2 3">NBRC 12865</strain>
    </source>
</reference>
<organism evidence="2 3">
    <name type="scientific">Streptomyces gardneri</name>
    <dbReference type="NCBI Taxonomy" id="66892"/>
    <lineage>
        <taxon>Bacteria</taxon>
        <taxon>Bacillati</taxon>
        <taxon>Actinomycetota</taxon>
        <taxon>Actinomycetes</taxon>
        <taxon>Kitasatosporales</taxon>
        <taxon>Streptomycetaceae</taxon>
        <taxon>Streptomyces</taxon>
    </lineage>
</organism>
<feature type="region of interest" description="Disordered" evidence="1">
    <location>
        <begin position="1"/>
        <end position="84"/>
    </location>
</feature>
<dbReference type="Proteomes" id="UP000315226">
    <property type="component" value="Unassembled WGS sequence"/>
</dbReference>
<dbReference type="EMBL" id="BJMN01000030">
    <property type="protein sequence ID" value="GEB59050.1"/>
    <property type="molecule type" value="Genomic_DNA"/>
</dbReference>
<evidence type="ECO:0000313" key="2">
    <source>
        <dbReference type="EMBL" id="GEB59050.1"/>
    </source>
</evidence>
<feature type="compositionally biased region" description="Basic and acidic residues" evidence="1">
    <location>
        <begin position="29"/>
        <end position="44"/>
    </location>
</feature>
<accession>A0A4Y3RT24</accession>
<evidence type="ECO:0000313" key="3">
    <source>
        <dbReference type="Proteomes" id="UP000315226"/>
    </source>
</evidence>
<comment type="caution">
    <text evidence="2">The sequence shown here is derived from an EMBL/GenBank/DDBJ whole genome shotgun (WGS) entry which is preliminary data.</text>
</comment>
<evidence type="ECO:0000256" key="1">
    <source>
        <dbReference type="SAM" id="MobiDB-lite"/>
    </source>
</evidence>
<gene>
    <name evidence="2" type="ORF">SGA01_46550</name>
</gene>
<sequence length="84" mass="9216">MDHGMAHHREGPDLARRIAEADQLVVEDGPQHPHEPPELFRRDPGMGVPEQFGGQSRPGEERRGGDSSPLASQQRGPYVVGADR</sequence>
<proteinExistence type="predicted"/>
<dbReference type="AlphaFoldDB" id="A0A4Y3RT24"/>